<reference evidence="3" key="1">
    <citation type="journal article" date="2013" name="Nat. Biotechnol.">
        <title>Draft genome sequence of chickpea (Cicer arietinum) provides a resource for trait improvement.</title>
        <authorList>
            <person name="Varshney R.K."/>
            <person name="Song C."/>
            <person name="Saxena R.K."/>
            <person name="Azam S."/>
            <person name="Yu S."/>
            <person name="Sharpe A.G."/>
            <person name="Cannon S."/>
            <person name="Baek J."/>
            <person name="Rosen B.D."/>
            <person name="Tar'an B."/>
            <person name="Millan T."/>
            <person name="Zhang X."/>
            <person name="Ramsay L.D."/>
            <person name="Iwata A."/>
            <person name="Wang Y."/>
            <person name="Nelson W."/>
            <person name="Farmer A.D."/>
            <person name="Gaur P.M."/>
            <person name="Soderlund C."/>
            <person name="Penmetsa R.V."/>
            <person name="Xu C."/>
            <person name="Bharti A.K."/>
            <person name="He W."/>
            <person name="Winter P."/>
            <person name="Zhao S."/>
            <person name="Hane J.K."/>
            <person name="Carrasquilla-Garcia N."/>
            <person name="Condie J.A."/>
            <person name="Upadhyaya H.D."/>
            <person name="Luo M.C."/>
            <person name="Thudi M."/>
            <person name="Gowda C.L."/>
            <person name="Singh N.P."/>
            <person name="Lichtenzveig J."/>
            <person name="Gali K.K."/>
            <person name="Rubio J."/>
            <person name="Nadarajan N."/>
            <person name="Dolezel J."/>
            <person name="Bansal K.C."/>
            <person name="Xu X."/>
            <person name="Edwards D."/>
            <person name="Zhang G."/>
            <person name="Kahl G."/>
            <person name="Gil J."/>
            <person name="Singh K.B."/>
            <person name="Datta S.K."/>
            <person name="Jackson S.A."/>
            <person name="Wang J."/>
            <person name="Cook D.R."/>
        </authorList>
    </citation>
    <scope>NUCLEOTIDE SEQUENCE [LARGE SCALE GENOMIC DNA]</scope>
    <source>
        <strain evidence="3">cv. CDC Frontier</strain>
    </source>
</reference>
<dbReference type="PANTHER" id="PTHR31529:SF23">
    <property type="entry name" value="LOB DOMAIN-CONTAINING PROTEIN 16"/>
    <property type="match status" value="1"/>
</dbReference>
<dbReference type="PROSITE" id="PS50891">
    <property type="entry name" value="LOB"/>
    <property type="match status" value="1"/>
</dbReference>
<evidence type="ECO:0000256" key="1">
    <source>
        <dbReference type="ARBA" id="ARBA00005474"/>
    </source>
</evidence>
<dbReference type="eggNOG" id="ENOG502QRSE">
    <property type="taxonomic scope" value="Eukaryota"/>
</dbReference>
<protein>
    <submittedName>
        <fullName evidence="4">LOB domain-containing protein 16</fullName>
    </submittedName>
</protein>
<reference evidence="4" key="2">
    <citation type="submission" date="2025-08" db="UniProtKB">
        <authorList>
            <consortium name="RefSeq"/>
        </authorList>
    </citation>
    <scope>IDENTIFICATION</scope>
    <source>
        <tissue evidence="4">Etiolated seedlings</tissue>
    </source>
</reference>
<dbReference type="AlphaFoldDB" id="A0A1S2XTJ1"/>
<dbReference type="PaxDb" id="3827-XP_004493763.1"/>
<dbReference type="GeneID" id="101510680"/>
<evidence type="ECO:0000259" key="2">
    <source>
        <dbReference type="PROSITE" id="PS50891"/>
    </source>
</evidence>
<comment type="similarity">
    <text evidence="1">Belongs to the LOB domain-containing protein family.</text>
</comment>
<dbReference type="GO" id="GO:0005634">
    <property type="term" value="C:nucleus"/>
    <property type="evidence" value="ECO:0007669"/>
    <property type="project" value="TreeGrafter"/>
</dbReference>
<sequence length="219" mass="24439">MANSTSGSGSPCGACKFLRRKCASDCIFAPYFCSEQGPARFAAIHKVFGASNVSKLLLHIPAHERCEAVVTIAYEAQARIRDPVYGCVSHIFALQQQVACLQAQLMQVKSQLSQNMNTENNQWTGNNNNNNNIGGTQPMNYPFYNMNPISPQSSLESSIDHSSSSMNDGMMNMQDVQSSRDDFSFQPCNNNNSKKRMSYNNNYEHLGELQELALRMMRN</sequence>
<accession>A0A1S2XTJ1</accession>
<dbReference type="RefSeq" id="XP_004493763.1">
    <property type="nucleotide sequence ID" value="XM_004493706.3"/>
</dbReference>
<dbReference type="InterPro" id="IPR004883">
    <property type="entry name" value="LOB"/>
</dbReference>
<organism evidence="3 4">
    <name type="scientific">Cicer arietinum</name>
    <name type="common">Chickpea</name>
    <name type="synonym">Garbanzo</name>
    <dbReference type="NCBI Taxonomy" id="3827"/>
    <lineage>
        <taxon>Eukaryota</taxon>
        <taxon>Viridiplantae</taxon>
        <taxon>Streptophyta</taxon>
        <taxon>Embryophyta</taxon>
        <taxon>Tracheophyta</taxon>
        <taxon>Spermatophyta</taxon>
        <taxon>Magnoliopsida</taxon>
        <taxon>eudicotyledons</taxon>
        <taxon>Gunneridae</taxon>
        <taxon>Pentapetalae</taxon>
        <taxon>rosids</taxon>
        <taxon>fabids</taxon>
        <taxon>Fabales</taxon>
        <taxon>Fabaceae</taxon>
        <taxon>Papilionoideae</taxon>
        <taxon>50 kb inversion clade</taxon>
        <taxon>NPAAA clade</taxon>
        <taxon>Hologalegina</taxon>
        <taxon>IRL clade</taxon>
        <taxon>Cicereae</taxon>
        <taxon>Cicer</taxon>
    </lineage>
</organism>
<dbReference type="PANTHER" id="PTHR31529">
    <property type="entry name" value="LOB DOMAIN CONTAINING PROTEIN"/>
    <property type="match status" value="1"/>
</dbReference>
<name>A0A1S2XTJ1_CICAR</name>
<proteinExistence type="inferred from homology"/>
<dbReference type="OrthoDB" id="1903788at2759"/>
<dbReference type="Pfam" id="PF03195">
    <property type="entry name" value="LOB"/>
    <property type="match status" value="1"/>
</dbReference>
<evidence type="ECO:0000313" key="4">
    <source>
        <dbReference type="RefSeq" id="XP_004493763.1"/>
    </source>
</evidence>
<keyword evidence="3" id="KW-1185">Reference proteome</keyword>
<dbReference type="KEGG" id="cam:101510680"/>
<dbReference type="GO" id="GO:0009755">
    <property type="term" value="P:hormone-mediated signaling pathway"/>
    <property type="evidence" value="ECO:0007669"/>
    <property type="project" value="TreeGrafter"/>
</dbReference>
<dbReference type="GO" id="GO:0045893">
    <property type="term" value="P:positive regulation of DNA-templated transcription"/>
    <property type="evidence" value="ECO:0007669"/>
    <property type="project" value="TreeGrafter"/>
</dbReference>
<feature type="domain" description="LOB" evidence="2">
    <location>
        <begin position="10"/>
        <end position="112"/>
    </location>
</feature>
<dbReference type="STRING" id="3827.A0A1S2XTJ1"/>
<gene>
    <name evidence="4" type="primary">LOC101510680</name>
</gene>
<evidence type="ECO:0000313" key="3">
    <source>
        <dbReference type="Proteomes" id="UP000087171"/>
    </source>
</evidence>
<dbReference type="Proteomes" id="UP000087171">
    <property type="component" value="Chromosome Ca3"/>
</dbReference>